<keyword evidence="1" id="KW-0175">Coiled coil</keyword>
<feature type="coiled-coil region" evidence="1">
    <location>
        <begin position="79"/>
        <end position="106"/>
    </location>
</feature>
<proteinExistence type="predicted"/>
<evidence type="ECO:0000313" key="2">
    <source>
        <dbReference type="EMBL" id="KFV05240.1"/>
    </source>
</evidence>
<name>A0A093BNA4_TAUER</name>
<evidence type="ECO:0000256" key="1">
    <source>
        <dbReference type="SAM" id="Coils"/>
    </source>
</evidence>
<reference evidence="2 3" key="1">
    <citation type="submission" date="2014-04" db="EMBL/GenBank/DDBJ databases">
        <title>Genome evolution of avian class.</title>
        <authorList>
            <person name="Zhang G."/>
            <person name="Li C."/>
        </authorList>
    </citation>
    <scope>NUCLEOTIDE SEQUENCE [LARGE SCALE GENOMIC DNA]</scope>
    <source>
        <strain evidence="2">BGI_N340</strain>
    </source>
</reference>
<feature type="non-terminal residue" evidence="2">
    <location>
        <position position="1"/>
    </location>
</feature>
<protein>
    <submittedName>
        <fullName evidence="2">Coiled-coil domain-containing protein 171</fullName>
    </submittedName>
</protein>
<organism evidence="2 3">
    <name type="scientific">Tauraco erythrolophus</name>
    <name type="common">Red-crested turaco</name>
    <dbReference type="NCBI Taxonomy" id="121530"/>
    <lineage>
        <taxon>Eukaryota</taxon>
        <taxon>Metazoa</taxon>
        <taxon>Chordata</taxon>
        <taxon>Craniata</taxon>
        <taxon>Vertebrata</taxon>
        <taxon>Euteleostomi</taxon>
        <taxon>Archelosauria</taxon>
        <taxon>Archosauria</taxon>
        <taxon>Dinosauria</taxon>
        <taxon>Saurischia</taxon>
        <taxon>Theropoda</taxon>
        <taxon>Coelurosauria</taxon>
        <taxon>Aves</taxon>
        <taxon>Neognathae</taxon>
        <taxon>Neoaves</taxon>
        <taxon>Otidimorphae</taxon>
        <taxon>Musophagiformes</taxon>
        <taxon>Musophagidae</taxon>
        <taxon>Tauraco</taxon>
    </lineage>
</organism>
<dbReference type="Proteomes" id="UP000053661">
    <property type="component" value="Unassembled WGS sequence"/>
</dbReference>
<dbReference type="InterPro" id="IPR038820">
    <property type="entry name" value="CCDC171"/>
</dbReference>
<gene>
    <name evidence="2" type="ORF">N340_09768</name>
</gene>
<accession>A0A093BNA4</accession>
<dbReference type="PANTHER" id="PTHR47899">
    <property type="entry name" value="COILED-COIL DOMAIN-CONTAINING PROTEIN 171"/>
    <property type="match status" value="1"/>
</dbReference>
<evidence type="ECO:0000313" key="3">
    <source>
        <dbReference type="Proteomes" id="UP000053661"/>
    </source>
</evidence>
<keyword evidence="3" id="KW-1185">Reference proteome</keyword>
<dbReference type="EMBL" id="KL450542">
    <property type="protein sequence ID" value="KFV05240.1"/>
    <property type="molecule type" value="Genomic_DNA"/>
</dbReference>
<dbReference type="AlphaFoldDB" id="A0A093BNA4"/>
<sequence>NEAALDTAEDLRRKLCQARKEKLDLTIKHNQELTNYESQIVKLRSEIEKGEAVRQGLEYELAIARKEARLKTYAAEQELSDAKNKLVELQVLNEKLQQKVAETENTFCIAQQKWKEQ</sequence>
<feature type="non-terminal residue" evidence="2">
    <location>
        <position position="117"/>
    </location>
</feature>
<dbReference type="PANTHER" id="PTHR47899:SF1">
    <property type="entry name" value="COILED-COIL DOMAIN-CONTAINING PROTEIN 171"/>
    <property type="match status" value="1"/>
</dbReference>